<name>A0ABM8BE76_9BIFI</name>
<evidence type="ECO:0000313" key="7">
    <source>
        <dbReference type="EMBL" id="BDR55231.1"/>
    </source>
</evidence>
<dbReference type="InterPro" id="IPR027417">
    <property type="entry name" value="P-loop_NTPase"/>
</dbReference>
<dbReference type="PANTHER" id="PTHR47959:SF16">
    <property type="entry name" value="CRISPR-ASSOCIATED NUCLEASE_HELICASE CAS3-RELATED"/>
    <property type="match status" value="1"/>
</dbReference>
<evidence type="ECO:0000313" key="8">
    <source>
        <dbReference type="Proteomes" id="UP001321748"/>
    </source>
</evidence>
<dbReference type="InterPro" id="IPR006474">
    <property type="entry name" value="Helicase_Cas3_CRISPR-ass_core"/>
</dbReference>
<keyword evidence="3" id="KW-0347">Helicase</keyword>
<dbReference type="NCBIfam" id="TIGR01587">
    <property type="entry name" value="cas3_core"/>
    <property type="match status" value="1"/>
</dbReference>
<keyword evidence="4" id="KW-0067">ATP-binding</keyword>
<evidence type="ECO:0000256" key="2">
    <source>
        <dbReference type="ARBA" id="ARBA00022801"/>
    </source>
</evidence>
<dbReference type="Pfam" id="PF22590">
    <property type="entry name" value="Cas3-like_C_2"/>
    <property type="match status" value="1"/>
</dbReference>
<dbReference type="InterPro" id="IPR011545">
    <property type="entry name" value="DEAD/DEAH_box_helicase_dom"/>
</dbReference>
<gene>
    <name evidence="7" type="primary">cas3</name>
    <name evidence="7" type="ORF">KIMH_13420</name>
</gene>
<dbReference type="InterPro" id="IPR050079">
    <property type="entry name" value="DEAD_box_RNA_helicase"/>
</dbReference>
<dbReference type="InterPro" id="IPR054712">
    <property type="entry name" value="Cas3-like_dom"/>
</dbReference>
<proteinExistence type="predicted"/>
<evidence type="ECO:0000256" key="1">
    <source>
        <dbReference type="ARBA" id="ARBA00022741"/>
    </source>
</evidence>
<keyword evidence="8" id="KW-1185">Reference proteome</keyword>
<dbReference type="Gene3D" id="3.40.50.300">
    <property type="entry name" value="P-loop containing nucleotide triphosphate hydrolases"/>
    <property type="match status" value="2"/>
</dbReference>
<keyword evidence="1" id="KW-0547">Nucleotide-binding</keyword>
<keyword evidence="2" id="KW-0378">Hydrolase</keyword>
<accession>A0ABM8BE76</accession>
<dbReference type="Pfam" id="PF00270">
    <property type="entry name" value="DEAD"/>
    <property type="match status" value="1"/>
</dbReference>
<sequence>MMANKVNHSSCGMKKAFDLGLMDAEFAIAGHHAGLPDGGSDIDAPGTGTLAGRLKAEFPDASHWQDEIQLPACNPTQPKSTYFSMMMRTRMHESALVDADRLDAEFFVNGQVERDESELLSELKEELGPDELQNSHLLPAEKLEKCSKQVSQKIAKRNARSIGNLAAIMENRAEQFLSRSATTSLNEKRNSILRDCLERGADSSWKPGLYTLTAPTGSGKTDSSLTFALEHAKTHGLSRVIYVVPYTSIIDQTVKDFVKLLGKDNVLPHYADASFQLKEKDELSKVDLHRSFAAENWNMPVIVTTAVQFFESLFASNASKLRKLHNIANSVVVFDEAQTLPIPYLKPCIWAISDLVQSYGVSAVLCTATQPALEEMFREAMRQPALHIPEIAPLSQEERDQFKRNRIELIGHKTLDEMSQLLSNDEQVLCVVNTREEAQMVYQQLQDRCGPDGNYCLTTLQCPYDRDALLEEIRGRLAAGKSCRVVSTSLIEAGVDVDFPTAYREETGLDSILQAAGRCNREGLRDTDESIVGVFSTDEGKVAFTRQNVDAFRSTSEKFDDIASGAAVHDYFTRLFNLKGEHALDQKRILPMHERGYEGCQMPFKVIEKNFKLIDTPTVPVYVPINDDARDLCQRLMNPEQHSRSLFRRLGRYSVSVWPKHLDVLRRLGKVEPIDDEETAYILTDVGVYNSKLGLQVKEGQVPQLGDFQ</sequence>
<feature type="domain" description="Helicase ATP-binding" evidence="6">
    <location>
        <begin position="201"/>
        <end position="388"/>
    </location>
</feature>
<dbReference type="SUPFAM" id="SSF52540">
    <property type="entry name" value="P-loop containing nucleoside triphosphate hydrolases"/>
    <property type="match status" value="1"/>
</dbReference>
<protein>
    <submittedName>
        <fullName evidence="7">CRISPR-associated helicase/endonuclease Cas3</fullName>
    </submittedName>
</protein>
<reference evidence="7 8" key="1">
    <citation type="journal article" date="2023" name="Microbiol. Spectr.">
        <title>Symbiosis of Carpenter Bees with Uncharacterized Lactic Acid Bacteria Showing NAD Auxotrophy.</title>
        <authorList>
            <person name="Kawasaki S."/>
            <person name="Ozawa K."/>
            <person name="Mori T."/>
            <person name="Yamamoto A."/>
            <person name="Ito M."/>
            <person name="Ohkuma M."/>
            <person name="Sakamoto M."/>
            <person name="Matsutani M."/>
        </authorList>
    </citation>
    <scope>NUCLEOTIDE SEQUENCE [LARGE SCALE GENOMIC DNA]</scope>
    <source>
        <strain evidence="7 8">KimH</strain>
    </source>
</reference>
<dbReference type="PROSITE" id="PS51192">
    <property type="entry name" value="HELICASE_ATP_BIND_1"/>
    <property type="match status" value="1"/>
</dbReference>
<keyword evidence="5" id="KW-0051">Antiviral defense</keyword>
<dbReference type="CDD" id="cd09641">
    <property type="entry name" value="Cas3''_I"/>
    <property type="match status" value="1"/>
</dbReference>
<organism evidence="7 8">
    <name type="scientific">Bombiscardovia apis</name>
    <dbReference type="NCBI Taxonomy" id="2932182"/>
    <lineage>
        <taxon>Bacteria</taxon>
        <taxon>Bacillati</taxon>
        <taxon>Actinomycetota</taxon>
        <taxon>Actinomycetes</taxon>
        <taxon>Bifidobacteriales</taxon>
        <taxon>Bifidobacteriaceae</taxon>
        <taxon>Bombiscardovia</taxon>
    </lineage>
</organism>
<dbReference type="CDD" id="cd17930">
    <property type="entry name" value="DEXHc_cas3"/>
    <property type="match status" value="1"/>
</dbReference>
<dbReference type="EMBL" id="AP026800">
    <property type="protein sequence ID" value="BDR55231.1"/>
    <property type="molecule type" value="Genomic_DNA"/>
</dbReference>
<dbReference type="InterPro" id="IPR014001">
    <property type="entry name" value="Helicase_ATP-bd"/>
</dbReference>
<evidence type="ECO:0000256" key="3">
    <source>
        <dbReference type="ARBA" id="ARBA00022806"/>
    </source>
</evidence>
<dbReference type="Proteomes" id="UP001321748">
    <property type="component" value="Chromosome"/>
</dbReference>
<dbReference type="SMART" id="SM00487">
    <property type="entry name" value="DEXDc"/>
    <property type="match status" value="1"/>
</dbReference>
<evidence type="ECO:0000256" key="5">
    <source>
        <dbReference type="ARBA" id="ARBA00023118"/>
    </source>
</evidence>
<evidence type="ECO:0000259" key="6">
    <source>
        <dbReference type="PROSITE" id="PS51192"/>
    </source>
</evidence>
<dbReference type="PANTHER" id="PTHR47959">
    <property type="entry name" value="ATP-DEPENDENT RNA HELICASE RHLE-RELATED"/>
    <property type="match status" value="1"/>
</dbReference>
<evidence type="ECO:0000256" key="4">
    <source>
        <dbReference type="ARBA" id="ARBA00022840"/>
    </source>
</evidence>